<name>A0A9D3LUH1_ANGAN</name>
<reference evidence="1" key="1">
    <citation type="submission" date="2021-01" db="EMBL/GenBank/DDBJ databases">
        <title>A chromosome-scale assembly of European eel, Anguilla anguilla.</title>
        <authorList>
            <person name="Henkel C."/>
            <person name="Jong-Raadsen S.A."/>
            <person name="Dufour S."/>
            <person name="Weltzien F.-A."/>
            <person name="Palstra A.P."/>
            <person name="Pelster B."/>
            <person name="Spaink H.P."/>
            <person name="Van Den Thillart G.E."/>
            <person name="Jansen H."/>
            <person name="Zahm M."/>
            <person name="Klopp C."/>
            <person name="Cedric C."/>
            <person name="Louis A."/>
            <person name="Berthelot C."/>
            <person name="Parey E."/>
            <person name="Roest Crollius H."/>
            <person name="Montfort J."/>
            <person name="Robinson-Rechavi M."/>
            <person name="Bucao C."/>
            <person name="Bouchez O."/>
            <person name="Gislard M."/>
            <person name="Lluch J."/>
            <person name="Milhes M."/>
            <person name="Lampietro C."/>
            <person name="Lopez Roques C."/>
            <person name="Donnadieu C."/>
            <person name="Braasch I."/>
            <person name="Desvignes T."/>
            <person name="Postlethwait J."/>
            <person name="Bobe J."/>
            <person name="Guiguen Y."/>
            <person name="Dirks R."/>
        </authorList>
    </citation>
    <scope>NUCLEOTIDE SEQUENCE</scope>
    <source>
        <strain evidence="1">Tag_6206</strain>
        <tissue evidence="1">Liver</tissue>
    </source>
</reference>
<dbReference type="EMBL" id="JAFIRN010000014">
    <property type="protein sequence ID" value="KAG5835884.1"/>
    <property type="molecule type" value="Genomic_DNA"/>
</dbReference>
<gene>
    <name evidence="1" type="ORF">ANANG_G00248730</name>
</gene>
<keyword evidence="2" id="KW-1185">Reference proteome</keyword>
<evidence type="ECO:0000313" key="2">
    <source>
        <dbReference type="Proteomes" id="UP001044222"/>
    </source>
</evidence>
<accession>A0A9D3LUH1</accession>
<proteinExistence type="predicted"/>
<dbReference type="PANTHER" id="PTHR31751:SF42">
    <property type="entry name" value="PROTEIN CBG10204"/>
    <property type="match status" value="1"/>
</dbReference>
<sequence>MVHRRHRVRYYRQCGYSELIVCCTTAGHSSDITFEISRLPTNILQTGQGIDVCGDDRSDSPGHNAKYTTYSMMEDSTKRVIHFELVQIL</sequence>
<protein>
    <submittedName>
        <fullName evidence="1">Uncharacterized protein</fullName>
    </submittedName>
</protein>
<comment type="caution">
    <text evidence="1">The sequence shown here is derived from an EMBL/GenBank/DDBJ whole genome shotgun (WGS) entry which is preliminary data.</text>
</comment>
<evidence type="ECO:0000313" key="1">
    <source>
        <dbReference type="EMBL" id="KAG5835884.1"/>
    </source>
</evidence>
<organism evidence="1 2">
    <name type="scientific">Anguilla anguilla</name>
    <name type="common">European freshwater eel</name>
    <name type="synonym">Muraena anguilla</name>
    <dbReference type="NCBI Taxonomy" id="7936"/>
    <lineage>
        <taxon>Eukaryota</taxon>
        <taxon>Metazoa</taxon>
        <taxon>Chordata</taxon>
        <taxon>Craniata</taxon>
        <taxon>Vertebrata</taxon>
        <taxon>Euteleostomi</taxon>
        <taxon>Actinopterygii</taxon>
        <taxon>Neopterygii</taxon>
        <taxon>Teleostei</taxon>
        <taxon>Anguilliformes</taxon>
        <taxon>Anguillidae</taxon>
        <taxon>Anguilla</taxon>
    </lineage>
</organism>
<dbReference type="Proteomes" id="UP001044222">
    <property type="component" value="Chromosome 14"/>
</dbReference>
<dbReference type="AlphaFoldDB" id="A0A9D3LUH1"/>
<dbReference type="PANTHER" id="PTHR31751">
    <property type="entry name" value="SI:CH211-108C17.2-RELATED-RELATED"/>
    <property type="match status" value="1"/>
</dbReference>